<dbReference type="Gene3D" id="3.40.50.11320">
    <property type="match status" value="1"/>
</dbReference>
<evidence type="ECO:0000313" key="9">
    <source>
        <dbReference type="Proteomes" id="UP000243797"/>
    </source>
</evidence>
<dbReference type="GO" id="GO:0006508">
    <property type="term" value="P:proteolysis"/>
    <property type="evidence" value="ECO:0007669"/>
    <property type="project" value="UniProtKB-KW"/>
</dbReference>
<dbReference type="OrthoDB" id="443318at2759"/>
<evidence type="ECO:0000256" key="3">
    <source>
        <dbReference type="ARBA" id="ARBA00022670"/>
    </source>
</evidence>
<feature type="compositionally biased region" description="Low complexity" evidence="6">
    <location>
        <begin position="503"/>
        <end position="548"/>
    </location>
</feature>
<evidence type="ECO:0000256" key="2">
    <source>
        <dbReference type="ARBA" id="ARBA00022645"/>
    </source>
</evidence>
<dbReference type="GO" id="GO:0004185">
    <property type="term" value="F:serine-type carboxypeptidase activity"/>
    <property type="evidence" value="ECO:0007669"/>
    <property type="project" value="InterPro"/>
</dbReference>
<dbReference type="InterPro" id="IPR001563">
    <property type="entry name" value="Peptidase_S10"/>
</dbReference>
<accession>A0A2K1QG67</accession>
<keyword evidence="4" id="KW-0378">Hydrolase</keyword>
<protein>
    <submittedName>
        <fullName evidence="8">Carboxypeptidase Y</fullName>
    </submittedName>
</protein>
<sequence length="630" mass="67228">MFTSLLAFAAALSVSTAQFVTSEPSGWTTKIGAANVPVRYKQVPNGICETNATVKSFSGYADVSKEHHVFFWFFEARKVAPAKAPLTVWISGGPGTSSMVGLFNENGPCRIDSDLNVVNNPWSMSEVSNVLYIDQPGDVGFSYSNPVPGYINTQTTIFSQLPSNSCPDYAEKFGTCGTYGYANPVGVLNSTAAAAPVFYRALQGFLGAFPTYARRNINFATSGYGGHFLPLYSQYFERRNKQLGTGKNARKPVSVSSLAINAGTIKPTLAYQYVYNYTIDNPYGVTILPSQTEVDRLNNVLNGKGNCLDRARSCNRVNRIDVCEDAYTYCEAELYDVYATSDRALDDIRYSVTSETTPTAYTKYLNQASVRSAIGAYVTYMDFNYAVSRAFLASGELVKTAGVIAALKAMLKQGKAVMLYGGDADVLTPWTGTEAVANNMNPANWNSAGYASISVASVQAQSATASSSSNGTATRTTITSTITSTTTMTTTTTEGGLLGRRQATTSPSSDTTPATTVSPVVPLPDTTTSSSSTPATTDATEETPTSSPHPALSTETGPAGVVKQANKFAFVRIYKCGHTPGSARPDVSYAIWTRFIAGLDVATGKISAKQYVSKGTKQSTYKEGSDGLKD</sequence>
<dbReference type="InterPro" id="IPR029058">
    <property type="entry name" value="AB_hydrolase_fold"/>
</dbReference>
<gene>
    <name evidence="8" type="ORF">CAC42_1372</name>
</gene>
<dbReference type="PANTHER" id="PTHR11802:SF64">
    <property type="entry name" value="CARBOXYPEPTIDASE"/>
    <property type="match status" value="1"/>
</dbReference>
<dbReference type="GO" id="GO:0000324">
    <property type="term" value="C:fungal-type vacuole"/>
    <property type="evidence" value="ECO:0007669"/>
    <property type="project" value="TreeGrafter"/>
</dbReference>
<dbReference type="PANTHER" id="PTHR11802">
    <property type="entry name" value="SERINE PROTEASE FAMILY S10 SERINE CARBOXYPEPTIDASE"/>
    <property type="match status" value="1"/>
</dbReference>
<evidence type="ECO:0000256" key="5">
    <source>
        <dbReference type="ARBA" id="ARBA00023180"/>
    </source>
</evidence>
<dbReference type="SUPFAM" id="SSF53474">
    <property type="entry name" value="alpha/beta-Hydrolases"/>
    <property type="match status" value="2"/>
</dbReference>
<evidence type="ECO:0000256" key="7">
    <source>
        <dbReference type="SAM" id="SignalP"/>
    </source>
</evidence>
<feature type="signal peptide" evidence="7">
    <location>
        <begin position="1"/>
        <end position="17"/>
    </location>
</feature>
<dbReference type="Pfam" id="PF00450">
    <property type="entry name" value="Peptidase_S10"/>
    <property type="match status" value="1"/>
</dbReference>
<evidence type="ECO:0000256" key="1">
    <source>
        <dbReference type="ARBA" id="ARBA00009431"/>
    </source>
</evidence>
<feature type="compositionally biased region" description="Low complexity" evidence="6">
    <location>
        <begin position="463"/>
        <end position="493"/>
    </location>
</feature>
<keyword evidence="9" id="KW-1185">Reference proteome</keyword>
<keyword evidence="7" id="KW-0732">Signal</keyword>
<keyword evidence="2 8" id="KW-0121">Carboxypeptidase</keyword>
<organism evidence="8 9">
    <name type="scientific">Sphaceloma murrayae</name>
    <dbReference type="NCBI Taxonomy" id="2082308"/>
    <lineage>
        <taxon>Eukaryota</taxon>
        <taxon>Fungi</taxon>
        <taxon>Dikarya</taxon>
        <taxon>Ascomycota</taxon>
        <taxon>Pezizomycotina</taxon>
        <taxon>Dothideomycetes</taxon>
        <taxon>Dothideomycetidae</taxon>
        <taxon>Myriangiales</taxon>
        <taxon>Elsinoaceae</taxon>
        <taxon>Sphaceloma</taxon>
    </lineage>
</organism>
<dbReference type="EMBL" id="NKHZ01000089">
    <property type="protein sequence ID" value="PNS13881.1"/>
    <property type="molecule type" value="Genomic_DNA"/>
</dbReference>
<comment type="similarity">
    <text evidence="1">Belongs to the peptidase S10 family.</text>
</comment>
<evidence type="ECO:0000256" key="6">
    <source>
        <dbReference type="SAM" id="MobiDB-lite"/>
    </source>
</evidence>
<feature type="region of interest" description="Disordered" evidence="6">
    <location>
        <begin position="463"/>
        <end position="557"/>
    </location>
</feature>
<evidence type="ECO:0000313" key="8">
    <source>
        <dbReference type="EMBL" id="PNS13881.1"/>
    </source>
</evidence>
<dbReference type="AlphaFoldDB" id="A0A2K1QG67"/>
<dbReference type="InParanoid" id="A0A2K1QG67"/>
<dbReference type="Gene3D" id="3.40.50.1820">
    <property type="entry name" value="alpha/beta hydrolase"/>
    <property type="match status" value="2"/>
</dbReference>
<comment type="caution">
    <text evidence="8">The sequence shown here is derived from an EMBL/GenBank/DDBJ whole genome shotgun (WGS) entry which is preliminary data.</text>
</comment>
<dbReference type="Proteomes" id="UP000243797">
    <property type="component" value="Unassembled WGS sequence"/>
</dbReference>
<feature type="chain" id="PRO_5014380773" evidence="7">
    <location>
        <begin position="18"/>
        <end position="630"/>
    </location>
</feature>
<keyword evidence="5" id="KW-0325">Glycoprotein</keyword>
<name>A0A2K1QG67_9PEZI</name>
<dbReference type="PRINTS" id="PR00724">
    <property type="entry name" value="CRBOXYPTASEC"/>
</dbReference>
<keyword evidence="3" id="KW-0645">Protease</keyword>
<dbReference type="STRING" id="2082308.A0A2K1QG67"/>
<proteinExistence type="inferred from homology"/>
<dbReference type="Gene3D" id="1.10.287.410">
    <property type="match status" value="1"/>
</dbReference>
<reference evidence="8 9" key="1">
    <citation type="submission" date="2017-06" db="EMBL/GenBank/DDBJ databases">
        <title>Draft genome sequence of a variant of Elsinoe murrayae.</title>
        <authorList>
            <person name="Cheng Q."/>
        </authorList>
    </citation>
    <scope>NUCLEOTIDE SEQUENCE [LARGE SCALE GENOMIC DNA]</scope>
    <source>
        <strain evidence="8 9">CQ-2017a</strain>
    </source>
</reference>
<evidence type="ECO:0000256" key="4">
    <source>
        <dbReference type="ARBA" id="ARBA00022801"/>
    </source>
</evidence>